<evidence type="ECO:0000313" key="8">
    <source>
        <dbReference type="Proteomes" id="UP000220214"/>
    </source>
</evidence>
<dbReference type="VEuPathDB" id="PlasmoDB:PBANKA_1232900"/>
<protein>
    <submittedName>
        <fullName evidence="4">RAP protein, putative</fullName>
    </submittedName>
</protein>
<dbReference type="OrthoDB" id="2019031at2759"/>
<keyword evidence="2" id="KW-0472">Membrane</keyword>
<evidence type="ECO:0000313" key="6">
    <source>
        <dbReference type="EMBL" id="SCO63799.1"/>
    </source>
</evidence>
<evidence type="ECO:0000256" key="1">
    <source>
        <dbReference type="SAM" id="MobiDB-lite"/>
    </source>
</evidence>
<dbReference type="PROSITE" id="PS51286">
    <property type="entry name" value="RAP"/>
    <property type="match status" value="1"/>
</dbReference>
<evidence type="ECO:0000256" key="2">
    <source>
        <dbReference type="SAM" id="Phobius"/>
    </source>
</evidence>
<evidence type="ECO:0000313" key="7">
    <source>
        <dbReference type="Proteomes" id="UP000219860"/>
    </source>
</evidence>
<keyword evidence="2" id="KW-1133">Transmembrane helix</keyword>
<keyword evidence="2" id="KW-0812">Transmembrane</keyword>
<sequence length="1155" mass="136900">MFRLIKFKGVYCKYIILLLLSLFISKVKTYRKTKWSGLWENYYEPCLEIKSKKTNYILLQNKQNSISYNKYNENNKSKRNHFVKTKVKKNMLFIEIPILTHHYYNNKKSWRKLEKKKKCHDSFYSSIFVSQQINNNEKKEESTLKENNQLNETEKQDLEQNNDNKFTTNSIQINNNTKNNKKKNYKFTSWNNKNEINNFDVEKYDIINNGNDTHKYHSSFFTSIKNKKEKNENTHYLNFKINKELINTLSVEELLNVLAKYEDNKITSNILNGQSNNSKNTILNEVNIVTAYHRIAKHIKNKNYLLKENTKDNNEMDGFFDPITFSLFENYSNVMDEKGDEKTENLVTNNSITKEKTENLATNNLITKEKTENLATNNSIIKEKTFSNISYNNHSSLCNIDTYKNLYCLLKNKLVNNKSIVPKHIANIAWASTIILNDDIYIWNNIKKQFYENIQNFKAQEISIIVWSFSASKNKLIQNKKEFILLFNCIKKYIDENKFKAQEFSNIIWSVAVSKYANFDLLIILYNYALKIFEKLFMKDIATILYSLSIFATDTINQKIINTIKNRHFEKYGIKKDYLTIHKEGTQFDNDFKKNENNLTFTFSYFNKIPQNQDNIYVDNLIIEEIDNDDTSNLYNKLSDDKKYVFFLLFENFLIYSLKKIQNESEKMNMRIWANIFWSCANIGLGIYNDSYFNHNLKHYKYISINVDSQNDNRNYYIEEDNKIKYEKESSSMYTILTKNKLQNSNIEIDLKPYVHIIENNYVFPLKSDVESRYSNYLKTEMDGKQYGINVNLDIFNQNENVIVPFKLDKEEISNSITNYVLPTENEKHANPNNYINSNENMEHKNDKDEIDYSVFLKSLNLQKNDAIYNKTNKSTIVLKLVENFEYDLSNKIIKWTRCEIQSIANILWSLSILNIFSKKIFDDGLNECNKRFIKYGKRKNYNKIQYFISQLHQSQLYQVAFSYAIYLLNKKNIQNIQNIQNVQNIQNIQNVKNVKNVKNEKTITTIKQSLYNIFEKYFKISINTLNIWKKQLARNQRKEEKHHVSSSVHKKISADLKYLNVFHYNEYFILDSILVDAYIPHTMVAIEIDGPSHFIQRGGSIVYNPNTLFKKRLLRALGFVVVSISITEHTFIFSALTTINFVKRILAKINYNKI</sequence>
<name>A0A1C6YQ56_PLABE</name>
<dbReference type="EMBL" id="LT614638">
    <property type="protein sequence ID" value="SCN27373.1"/>
    <property type="molecule type" value="Genomic_DNA"/>
</dbReference>
<dbReference type="AlphaFoldDB" id="A0A1C6YQ56"/>
<evidence type="ECO:0000313" key="9">
    <source>
        <dbReference type="Proteomes" id="UP000516480"/>
    </source>
</evidence>
<dbReference type="SMART" id="SM00952">
    <property type="entry name" value="RAP"/>
    <property type="match status" value="1"/>
</dbReference>
<dbReference type="EMBL" id="LT608260">
    <property type="protein sequence ID" value="SCO63799.1"/>
    <property type="molecule type" value="Genomic_DNA"/>
</dbReference>
<gene>
    <name evidence="5" type="ORF">PBNK65E_000336600</name>
    <name evidence="4" type="ORF">PBNK65NY_000336300</name>
    <name evidence="6" type="ORF">PBSP11A_000336700</name>
</gene>
<dbReference type="EMBL" id="LT608148">
    <property type="protein sequence ID" value="SCM25458.1"/>
    <property type="molecule type" value="Genomic_DNA"/>
</dbReference>
<dbReference type="Proteomes" id="UP000220214">
    <property type="component" value="Chromosome 12"/>
</dbReference>
<feature type="domain" description="RAP" evidence="3">
    <location>
        <begin position="1085"/>
        <end position="1145"/>
    </location>
</feature>
<proteinExistence type="predicted"/>
<feature type="compositionally biased region" description="Polar residues" evidence="1">
    <location>
        <begin position="159"/>
        <end position="173"/>
    </location>
</feature>
<evidence type="ECO:0000259" key="3">
    <source>
        <dbReference type="PROSITE" id="PS51286"/>
    </source>
</evidence>
<feature type="region of interest" description="Disordered" evidence="1">
    <location>
        <begin position="153"/>
        <end position="180"/>
    </location>
</feature>
<reference evidence="7 9" key="1">
    <citation type="submission" date="2016-08" db="EMBL/GenBank/DDBJ databases">
        <authorList>
            <consortium name="Pathogen Informatics"/>
        </authorList>
    </citation>
    <scope>NUCLEOTIDE SEQUENCE [LARGE SCALE GENOMIC DNA]</scope>
    <source>
        <strain evidence="4 9">NK65 ny</strain>
        <strain evidence="5 8">NK65e</strain>
        <strain evidence="6 7">SP11 Antwerpcl1</strain>
    </source>
</reference>
<dbReference type="Pfam" id="PF08373">
    <property type="entry name" value="RAP"/>
    <property type="match status" value="1"/>
</dbReference>
<accession>A0A1C6YQ56</accession>
<dbReference type="OMA" id="SWNNTNE"/>
<dbReference type="InterPro" id="IPR013584">
    <property type="entry name" value="RAP"/>
</dbReference>
<organism evidence="4 9">
    <name type="scientific">Plasmodium berghei</name>
    <dbReference type="NCBI Taxonomy" id="5821"/>
    <lineage>
        <taxon>Eukaryota</taxon>
        <taxon>Sar</taxon>
        <taxon>Alveolata</taxon>
        <taxon>Apicomplexa</taxon>
        <taxon>Aconoidasida</taxon>
        <taxon>Haemosporida</taxon>
        <taxon>Plasmodiidae</taxon>
        <taxon>Plasmodium</taxon>
        <taxon>Plasmodium (Vinckeia)</taxon>
    </lineage>
</organism>
<dbReference type="Proteomes" id="UP000219860">
    <property type="component" value="Chromosome 12"/>
</dbReference>
<feature type="transmembrane region" description="Helical" evidence="2">
    <location>
        <begin position="1117"/>
        <end position="1143"/>
    </location>
</feature>
<dbReference type="Proteomes" id="UP000516480">
    <property type="component" value="Chromosome 12"/>
</dbReference>
<evidence type="ECO:0000313" key="5">
    <source>
        <dbReference type="EMBL" id="SCN27373.1"/>
    </source>
</evidence>
<evidence type="ECO:0000313" key="4">
    <source>
        <dbReference type="EMBL" id="SCM25458.1"/>
    </source>
</evidence>